<evidence type="ECO:0000256" key="1">
    <source>
        <dbReference type="ARBA" id="ARBA00000966"/>
    </source>
</evidence>
<proteinExistence type="inferred from homology"/>
<comment type="caution">
    <text evidence="9">The sequence shown here is derived from an EMBL/GenBank/DDBJ whole genome shotgun (WGS) entry which is preliminary data.</text>
</comment>
<keyword evidence="5 6" id="KW-0326">Glycosidase</keyword>
<evidence type="ECO:0000256" key="3">
    <source>
        <dbReference type="ARBA" id="ARBA00012601"/>
    </source>
</evidence>
<evidence type="ECO:0000313" key="10">
    <source>
        <dbReference type="Proteomes" id="UP001274830"/>
    </source>
</evidence>
<dbReference type="PANTHER" id="PTHR34142:SF1">
    <property type="entry name" value="GLYCOSIDE HYDROLASE FAMILY 5 DOMAIN-CONTAINING PROTEIN"/>
    <property type="match status" value="1"/>
</dbReference>
<evidence type="ECO:0000256" key="6">
    <source>
        <dbReference type="RuleBase" id="RU361153"/>
    </source>
</evidence>
<evidence type="ECO:0000256" key="7">
    <source>
        <dbReference type="SAM" id="SignalP"/>
    </source>
</evidence>
<feature type="chain" id="PRO_5042124252" description="cellulase" evidence="7">
    <location>
        <begin position="18"/>
        <end position="381"/>
    </location>
</feature>
<keyword evidence="4 6" id="KW-0378">Hydrolase</keyword>
<protein>
    <recommendedName>
        <fullName evidence="3">cellulase</fullName>
        <ecNumber evidence="3">3.2.1.4</ecNumber>
    </recommendedName>
</protein>
<dbReference type="InterPro" id="IPR001547">
    <property type="entry name" value="Glyco_hydro_5"/>
</dbReference>
<name>A0AAE0WJF8_9PEZI</name>
<dbReference type="PROSITE" id="PS00659">
    <property type="entry name" value="GLYCOSYL_HYDROL_F5"/>
    <property type="match status" value="1"/>
</dbReference>
<organism evidence="9 10">
    <name type="scientific">Recurvomyces mirabilis</name>
    <dbReference type="NCBI Taxonomy" id="574656"/>
    <lineage>
        <taxon>Eukaryota</taxon>
        <taxon>Fungi</taxon>
        <taxon>Dikarya</taxon>
        <taxon>Ascomycota</taxon>
        <taxon>Pezizomycotina</taxon>
        <taxon>Dothideomycetes</taxon>
        <taxon>Dothideomycetidae</taxon>
        <taxon>Mycosphaerellales</taxon>
        <taxon>Teratosphaeriaceae</taxon>
        <taxon>Recurvomyces</taxon>
    </lineage>
</organism>
<dbReference type="SUPFAM" id="SSF51445">
    <property type="entry name" value="(Trans)glycosidases"/>
    <property type="match status" value="1"/>
</dbReference>
<feature type="domain" description="Glycoside hydrolase family 5" evidence="8">
    <location>
        <begin position="56"/>
        <end position="322"/>
    </location>
</feature>
<evidence type="ECO:0000256" key="5">
    <source>
        <dbReference type="ARBA" id="ARBA00023295"/>
    </source>
</evidence>
<dbReference type="Pfam" id="PF00150">
    <property type="entry name" value="Cellulase"/>
    <property type="match status" value="1"/>
</dbReference>
<dbReference type="GO" id="GO:0009251">
    <property type="term" value="P:glucan catabolic process"/>
    <property type="evidence" value="ECO:0007669"/>
    <property type="project" value="TreeGrafter"/>
</dbReference>
<evidence type="ECO:0000259" key="8">
    <source>
        <dbReference type="Pfam" id="PF00150"/>
    </source>
</evidence>
<sequence length="381" mass="41663">MAPSLSSTLLFAASAAAKIYYAGIDESGGEFGVYSSTATKGTGLPGRFNVDYAFLNASTVPIWVNQNKINTLRVAFLLERMCPLAYGLGRRFNETYFSEYNAAITAITNAGAYAILDPHNYMRYNDPSQQPTTGSIIGNTADPAAATTKQFEDFWNELAGRYRNNPRVIFEIMNEPHDMSTALLLQDDQAAINGIRASGAKQMILAPGNGYTGGHSWNQSTCATCQPSSDYLYKLKDPIDNTAIDIHEYLDVDFSGQHQNCTQPFPPNLSFLTSWLKKYQLKAFISEFGGDNNTMCDNYLTQAVQYMNDNPEYIGWTAWAAGPLWGTNAPCCNDGVGLGSLEPGSRASDGSPGLYYTVWLKVLEKLVPANLKRSGISSIHG</sequence>
<feature type="signal peptide" evidence="7">
    <location>
        <begin position="1"/>
        <end position="17"/>
    </location>
</feature>
<comment type="catalytic activity">
    <reaction evidence="1">
        <text>Endohydrolysis of (1-&gt;4)-beta-D-glucosidic linkages in cellulose, lichenin and cereal beta-D-glucans.</text>
        <dbReference type="EC" id="3.2.1.4"/>
    </reaction>
</comment>
<dbReference type="InterPro" id="IPR018087">
    <property type="entry name" value="Glyco_hydro_5_CS"/>
</dbReference>
<comment type="similarity">
    <text evidence="2 6">Belongs to the glycosyl hydrolase 5 (cellulase A) family.</text>
</comment>
<dbReference type="EMBL" id="JAUTXT010000030">
    <property type="protein sequence ID" value="KAK3672818.1"/>
    <property type="molecule type" value="Genomic_DNA"/>
</dbReference>
<dbReference type="Gene3D" id="3.20.20.80">
    <property type="entry name" value="Glycosidases"/>
    <property type="match status" value="1"/>
</dbReference>
<evidence type="ECO:0000256" key="2">
    <source>
        <dbReference type="ARBA" id="ARBA00005641"/>
    </source>
</evidence>
<dbReference type="InterPro" id="IPR017853">
    <property type="entry name" value="GH"/>
</dbReference>
<keyword evidence="7" id="KW-0732">Signal</keyword>
<dbReference type="AlphaFoldDB" id="A0AAE0WJF8"/>
<dbReference type="PANTHER" id="PTHR34142">
    <property type="entry name" value="ENDO-BETA-1,4-GLUCANASE A"/>
    <property type="match status" value="1"/>
</dbReference>
<dbReference type="Proteomes" id="UP001274830">
    <property type="component" value="Unassembled WGS sequence"/>
</dbReference>
<reference evidence="9" key="1">
    <citation type="submission" date="2023-07" db="EMBL/GenBank/DDBJ databases">
        <title>Black Yeasts Isolated from many extreme environments.</title>
        <authorList>
            <person name="Coleine C."/>
            <person name="Stajich J.E."/>
            <person name="Selbmann L."/>
        </authorList>
    </citation>
    <scope>NUCLEOTIDE SEQUENCE</scope>
    <source>
        <strain evidence="9">CCFEE 5485</strain>
    </source>
</reference>
<accession>A0AAE0WJF8</accession>
<dbReference type="GO" id="GO:0008810">
    <property type="term" value="F:cellulase activity"/>
    <property type="evidence" value="ECO:0007669"/>
    <property type="project" value="UniProtKB-EC"/>
</dbReference>
<evidence type="ECO:0000256" key="4">
    <source>
        <dbReference type="ARBA" id="ARBA00022801"/>
    </source>
</evidence>
<dbReference type="EC" id="3.2.1.4" evidence="3"/>
<evidence type="ECO:0000313" key="9">
    <source>
        <dbReference type="EMBL" id="KAK3672818.1"/>
    </source>
</evidence>
<gene>
    <name evidence="9" type="ORF">LTR78_007404</name>
</gene>
<keyword evidence="10" id="KW-1185">Reference proteome</keyword>